<dbReference type="Proteomes" id="UP000007110">
    <property type="component" value="Unassembled WGS sequence"/>
</dbReference>
<protein>
    <submittedName>
        <fullName evidence="2">Uncharacterized protein</fullName>
    </submittedName>
</protein>
<feature type="compositionally biased region" description="Basic and acidic residues" evidence="1">
    <location>
        <begin position="166"/>
        <end position="177"/>
    </location>
</feature>
<organism evidence="2 3">
    <name type="scientific">Strongylocentrotus purpuratus</name>
    <name type="common">Purple sea urchin</name>
    <dbReference type="NCBI Taxonomy" id="7668"/>
    <lineage>
        <taxon>Eukaryota</taxon>
        <taxon>Metazoa</taxon>
        <taxon>Echinodermata</taxon>
        <taxon>Eleutherozoa</taxon>
        <taxon>Echinozoa</taxon>
        <taxon>Echinoidea</taxon>
        <taxon>Euechinoidea</taxon>
        <taxon>Echinacea</taxon>
        <taxon>Camarodonta</taxon>
        <taxon>Echinidea</taxon>
        <taxon>Strongylocentrotidae</taxon>
        <taxon>Strongylocentrotus</taxon>
    </lineage>
</organism>
<evidence type="ECO:0000313" key="2">
    <source>
        <dbReference type="EnsemblMetazoa" id="XP_003726886"/>
    </source>
</evidence>
<reference evidence="2" key="2">
    <citation type="submission" date="2021-01" db="UniProtKB">
        <authorList>
            <consortium name="EnsemblMetazoa"/>
        </authorList>
    </citation>
    <scope>IDENTIFICATION</scope>
</reference>
<feature type="region of interest" description="Disordered" evidence="1">
    <location>
        <begin position="72"/>
        <end position="244"/>
    </location>
</feature>
<dbReference type="AlphaFoldDB" id="A0A7M7GPZ2"/>
<dbReference type="OrthoDB" id="10430106at2759"/>
<dbReference type="EnsemblMetazoa" id="XM_003726838">
    <property type="protein sequence ID" value="XP_003726886"/>
    <property type="gene ID" value="LOC100893423"/>
</dbReference>
<proteinExistence type="predicted"/>
<dbReference type="InParanoid" id="A0A7M7GPZ2"/>
<feature type="compositionally biased region" description="Polar residues" evidence="1">
    <location>
        <begin position="235"/>
        <end position="244"/>
    </location>
</feature>
<dbReference type="KEGG" id="spu:100893423"/>
<feature type="compositionally biased region" description="Basic and acidic residues" evidence="1">
    <location>
        <begin position="195"/>
        <end position="216"/>
    </location>
</feature>
<dbReference type="EnsemblMetazoa" id="XM_011681557">
    <property type="protein sequence ID" value="XP_011679859"/>
    <property type="gene ID" value="LOC100893423"/>
</dbReference>
<name>A0A7M7GPZ2_STRPU</name>
<dbReference type="GeneID" id="100893423"/>
<reference evidence="3" key="1">
    <citation type="submission" date="2015-02" db="EMBL/GenBank/DDBJ databases">
        <title>Genome sequencing for Strongylocentrotus purpuratus.</title>
        <authorList>
            <person name="Murali S."/>
            <person name="Liu Y."/>
            <person name="Vee V."/>
            <person name="English A."/>
            <person name="Wang M."/>
            <person name="Skinner E."/>
            <person name="Han Y."/>
            <person name="Muzny D.M."/>
            <person name="Worley K.C."/>
            <person name="Gibbs R.A."/>
        </authorList>
    </citation>
    <scope>NUCLEOTIDE SEQUENCE</scope>
</reference>
<keyword evidence="3" id="KW-1185">Reference proteome</keyword>
<accession>A0A7M7GPZ2</accession>
<feature type="compositionally biased region" description="Low complexity" evidence="1">
    <location>
        <begin position="178"/>
        <end position="191"/>
    </location>
</feature>
<sequence length="283" mass="31904">MQGSEPFMSDMGLVPVATGEREVSLHLYRRNSCQQERLQHDLQRLQYQQERVLRKANREIIDLNLEQKKRRETLNRPRRRSECLGVQRHPGSSDNHPHGDHRSLSRLKASSHSSIHSPVSRSPSSPSSSTSGSFPRRRASISTPTSLPPLPRATTTTEASSFSPVERPKSRSFEKLHSSSSTSVATKSSSSIHEIYMDSKSKKDLTRLKKASDRWRNAAHQVTSVERSGKPPIPTSSFASSSTDNKYEVHKTSKVFDRLSMDTKTSAMSSDSFLKLLKNKYKK</sequence>
<evidence type="ECO:0000313" key="3">
    <source>
        <dbReference type="Proteomes" id="UP000007110"/>
    </source>
</evidence>
<dbReference type="RefSeq" id="XP_003726886.2">
    <property type="nucleotide sequence ID" value="XM_003726838.3"/>
</dbReference>
<evidence type="ECO:0000256" key="1">
    <source>
        <dbReference type="SAM" id="MobiDB-lite"/>
    </source>
</evidence>
<dbReference type="OMA" id="AWYHDNQ"/>
<feature type="compositionally biased region" description="Low complexity" evidence="1">
    <location>
        <begin position="106"/>
        <end position="134"/>
    </location>
</feature>
<dbReference type="RefSeq" id="XP_011679859.2">
    <property type="nucleotide sequence ID" value="XM_011681557.2"/>
</dbReference>